<evidence type="ECO:0000256" key="5">
    <source>
        <dbReference type="SAM" id="MobiDB-lite"/>
    </source>
</evidence>
<feature type="compositionally biased region" description="Low complexity" evidence="5">
    <location>
        <begin position="201"/>
        <end position="218"/>
    </location>
</feature>
<feature type="domain" description="ABC-type glycine betaine transport system substrate-binding" evidence="6">
    <location>
        <begin position="9"/>
        <end position="194"/>
    </location>
</feature>
<accession>A0ABU4NNI8</accession>
<evidence type="ECO:0000313" key="7">
    <source>
        <dbReference type="EMBL" id="MDX3704246.1"/>
    </source>
</evidence>
<reference evidence="7 8" key="1">
    <citation type="journal article" date="2023" name="Microb. Genom.">
        <title>Mesoterricola silvestris gen. nov., sp. nov., Mesoterricola sediminis sp. nov., Geothrix oryzae sp. nov., Geothrix edaphica sp. nov., Geothrix rubra sp. nov., and Geothrix limicola sp. nov., six novel members of Acidobacteriota isolated from soils.</title>
        <authorList>
            <person name="Weisberg A.J."/>
            <person name="Pearce E."/>
            <person name="Kramer C.G."/>
            <person name="Chang J.H."/>
            <person name="Clarke C.R."/>
        </authorList>
    </citation>
    <scope>NUCLEOTIDE SEQUENCE [LARGE SCALE GENOMIC DNA]</scope>
    <source>
        <strain evidence="7 8">ID09-01A</strain>
    </source>
</reference>
<dbReference type="RefSeq" id="WP_052769610.1">
    <property type="nucleotide sequence ID" value="NZ_JARAUS010000452.1"/>
</dbReference>
<sequence length="218" mass="24720">MAASAPPWDIQTNSWLPATHASYWAKYRDRLEDYGSWYDETSLEIAVPSYVKGVKSLDDLEGKGDLFKGRIYGIEPGAGETKLYEEKVQNVYGLDGEYELVKSNTSAMPAQLDRAYQKKEPIAVTLWSPHWAYDRYDLTRLADPEKTWGAENQIRTLATKGFPGKYSEPNGWLKNWHTSPDELMSLHQAIRKAGRGRRTRASSSGSTRIRGSSTRWPP</sequence>
<dbReference type="PANTHER" id="PTHR47737">
    <property type="entry name" value="GLYCINE BETAINE/PROLINE BETAINE TRANSPORT SYSTEM PERMEASE PROTEIN PROW"/>
    <property type="match status" value="1"/>
</dbReference>
<keyword evidence="2" id="KW-0813">Transport</keyword>
<protein>
    <submittedName>
        <fullName evidence="7">Glycine betaine ABC transporter substrate-binding protein</fullName>
    </submittedName>
</protein>
<evidence type="ECO:0000256" key="4">
    <source>
        <dbReference type="ARBA" id="ARBA00023136"/>
    </source>
</evidence>
<dbReference type="Proteomes" id="UP001271274">
    <property type="component" value="Unassembled WGS sequence"/>
</dbReference>
<evidence type="ECO:0000259" key="6">
    <source>
        <dbReference type="Pfam" id="PF04069"/>
    </source>
</evidence>
<keyword evidence="3" id="KW-1003">Cell membrane</keyword>
<name>A0ABU4NNI8_9ACTN</name>
<organism evidence="7 8">
    <name type="scientific">Streptomyces europaeiscabiei</name>
    <dbReference type="NCBI Taxonomy" id="146819"/>
    <lineage>
        <taxon>Bacteria</taxon>
        <taxon>Bacillati</taxon>
        <taxon>Actinomycetota</taxon>
        <taxon>Actinomycetes</taxon>
        <taxon>Kitasatosporales</taxon>
        <taxon>Streptomycetaceae</taxon>
        <taxon>Streptomyces</taxon>
    </lineage>
</organism>
<evidence type="ECO:0000256" key="2">
    <source>
        <dbReference type="ARBA" id="ARBA00022448"/>
    </source>
</evidence>
<dbReference type="SUPFAM" id="SSF53850">
    <property type="entry name" value="Periplasmic binding protein-like II"/>
    <property type="match status" value="1"/>
</dbReference>
<dbReference type="Gene3D" id="3.40.190.100">
    <property type="entry name" value="Glycine betaine-binding periplasmic protein, domain 2"/>
    <property type="match status" value="1"/>
</dbReference>
<evidence type="ECO:0000256" key="1">
    <source>
        <dbReference type="ARBA" id="ARBA00004236"/>
    </source>
</evidence>
<gene>
    <name evidence="7" type="ORF">PV662_31730</name>
</gene>
<comment type="subcellular location">
    <subcellularLocation>
        <location evidence="1">Cell membrane</location>
    </subcellularLocation>
</comment>
<proteinExistence type="predicted"/>
<evidence type="ECO:0000313" key="8">
    <source>
        <dbReference type="Proteomes" id="UP001271274"/>
    </source>
</evidence>
<evidence type="ECO:0000256" key="3">
    <source>
        <dbReference type="ARBA" id="ARBA00022475"/>
    </source>
</evidence>
<dbReference type="Pfam" id="PF04069">
    <property type="entry name" value="OpuAC"/>
    <property type="match status" value="1"/>
</dbReference>
<keyword evidence="4" id="KW-0472">Membrane</keyword>
<dbReference type="InterPro" id="IPR007210">
    <property type="entry name" value="ABC_Gly_betaine_transp_sub-bd"/>
</dbReference>
<keyword evidence="8" id="KW-1185">Reference proteome</keyword>
<comment type="caution">
    <text evidence="7">The sequence shown here is derived from an EMBL/GenBank/DDBJ whole genome shotgun (WGS) entry which is preliminary data.</text>
</comment>
<dbReference type="Gene3D" id="3.10.105.10">
    <property type="entry name" value="Dipeptide-binding Protein, Domain 3"/>
    <property type="match status" value="1"/>
</dbReference>
<dbReference type="PANTHER" id="PTHR47737:SF1">
    <property type="entry name" value="GLYCINE BETAINE_PROLINE BETAINE TRANSPORT SYSTEM PERMEASE PROTEIN PROW"/>
    <property type="match status" value="1"/>
</dbReference>
<feature type="region of interest" description="Disordered" evidence="5">
    <location>
        <begin position="192"/>
        <end position="218"/>
    </location>
</feature>
<dbReference type="EMBL" id="JARAYU010000014">
    <property type="protein sequence ID" value="MDX3704246.1"/>
    <property type="molecule type" value="Genomic_DNA"/>
</dbReference>